<protein>
    <recommendedName>
        <fullName evidence="2">UspA domain-containing protein</fullName>
    </recommendedName>
</protein>
<dbReference type="EMBL" id="AOGK01000002">
    <property type="protein sequence ID" value="MDG5974222.1"/>
    <property type="molecule type" value="Genomic_DNA"/>
</dbReference>
<gene>
    <name evidence="3" type="ORF">H010_03107</name>
</gene>
<evidence type="ECO:0000259" key="2">
    <source>
        <dbReference type="Pfam" id="PF00582"/>
    </source>
</evidence>
<dbReference type="InterPro" id="IPR006016">
    <property type="entry name" value="UspA"/>
</dbReference>
<organism evidence="3 4">
    <name type="scientific">Hydrogenophaga taeniospiralis CCUG 15921</name>
    <dbReference type="NCBI Taxonomy" id="1281780"/>
    <lineage>
        <taxon>Bacteria</taxon>
        <taxon>Pseudomonadati</taxon>
        <taxon>Pseudomonadota</taxon>
        <taxon>Betaproteobacteria</taxon>
        <taxon>Burkholderiales</taxon>
        <taxon>Comamonadaceae</taxon>
        <taxon>Hydrogenophaga</taxon>
    </lineage>
</organism>
<evidence type="ECO:0000256" key="1">
    <source>
        <dbReference type="ARBA" id="ARBA00008791"/>
    </source>
</evidence>
<dbReference type="Pfam" id="PF00582">
    <property type="entry name" value="Usp"/>
    <property type="match status" value="1"/>
</dbReference>
<reference evidence="3" key="1">
    <citation type="submission" date="2013-01" db="EMBL/GenBank/DDBJ databases">
        <title>Genome draft of Hydrogenophaga taeniospiralis 2K1.</title>
        <authorList>
            <person name="Gomila M."/>
            <person name="Lalucat J."/>
        </authorList>
    </citation>
    <scope>NUCLEOTIDE SEQUENCE</scope>
    <source>
        <strain evidence="3">CCUG 15921</strain>
    </source>
</reference>
<dbReference type="RefSeq" id="WP_068170254.1">
    <property type="nucleotide sequence ID" value="NZ_AOGK01000002.1"/>
</dbReference>
<dbReference type="AlphaFoldDB" id="A0A9X4S6T8"/>
<comment type="caution">
    <text evidence="3">The sequence shown here is derived from an EMBL/GenBank/DDBJ whole genome shotgun (WGS) entry which is preliminary data.</text>
</comment>
<dbReference type="PANTHER" id="PTHR46268:SF6">
    <property type="entry name" value="UNIVERSAL STRESS PROTEIN UP12"/>
    <property type="match status" value="1"/>
</dbReference>
<feature type="domain" description="UspA" evidence="2">
    <location>
        <begin position="1"/>
        <end position="130"/>
    </location>
</feature>
<name>A0A9X4S6T8_9BURK</name>
<dbReference type="InterPro" id="IPR006015">
    <property type="entry name" value="Universal_stress_UspA"/>
</dbReference>
<dbReference type="OrthoDB" id="9792500at2"/>
<sequence length="130" mass="14520">MSMRFLLAVDGSKYTRRMLTYIASNELLFRPSYEYVLFHAQPGNDRPLDVDALDTVLDEPAHFLRTQGFRPRRVLRQGSVAQELVQAANEMQANMIVMGSRGLSALETVMLGSVTVEVLASAHVPVLVVR</sequence>
<dbReference type="SUPFAM" id="SSF52402">
    <property type="entry name" value="Adenine nucleotide alpha hydrolases-like"/>
    <property type="match status" value="1"/>
</dbReference>
<dbReference type="InterPro" id="IPR014729">
    <property type="entry name" value="Rossmann-like_a/b/a_fold"/>
</dbReference>
<dbReference type="PANTHER" id="PTHR46268">
    <property type="entry name" value="STRESS RESPONSE PROTEIN NHAX"/>
    <property type="match status" value="1"/>
</dbReference>
<proteinExistence type="inferred from homology"/>
<evidence type="ECO:0000313" key="4">
    <source>
        <dbReference type="Proteomes" id="UP001152876"/>
    </source>
</evidence>
<evidence type="ECO:0000313" key="3">
    <source>
        <dbReference type="EMBL" id="MDG5974222.1"/>
    </source>
</evidence>
<accession>A0A9X4S6T8</accession>
<dbReference type="Gene3D" id="3.40.50.620">
    <property type="entry name" value="HUPs"/>
    <property type="match status" value="1"/>
</dbReference>
<keyword evidence="4" id="KW-1185">Reference proteome</keyword>
<dbReference type="Proteomes" id="UP001152876">
    <property type="component" value="Unassembled WGS sequence"/>
</dbReference>
<comment type="similarity">
    <text evidence="1">Belongs to the universal stress protein A family.</text>
</comment>
<dbReference type="PRINTS" id="PR01438">
    <property type="entry name" value="UNVRSLSTRESS"/>
</dbReference>
<dbReference type="CDD" id="cd23659">
    <property type="entry name" value="USP_At3g01520-like"/>
    <property type="match status" value="1"/>
</dbReference>